<dbReference type="CDD" id="cd08645">
    <property type="entry name" value="FMT_core_GART"/>
    <property type="match status" value="1"/>
</dbReference>
<dbReference type="InterPro" id="IPR036477">
    <property type="entry name" value="Formyl_transf_N_sf"/>
</dbReference>
<comment type="similarity">
    <text evidence="4">Belongs to the GART family.</text>
</comment>
<comment type="function">
    <text evidence="4">Catalyzes the transfer of a formyl group from 10-formyltetrahydrofolate to 5-phospho-ribosyl-glycinamide (GAR), producing 5-phospho-ribosyl-N-formylglycinamide (FGAR) and tetrahydrofolate.</text>
</comment>
<gene>
    <name evidence="4" type="primary">purN</name>
    <name evidence="6" type="ORF">SAMN02927928_0328</name>
</gene>
<dbReference type="InterPro" id="IPR002376">
    <property type="entry name" value="Formyl_transf_N"/>
</dbReference>
<dbReference type="UniPathway" id="UPA00074">
    <property type="reaction ID" value="UER00126"/>
</dbReference>
<protein>
    <recommendedName>
        <fullName evidence="4">Phosphoribosylglycinamide formyltransferase</fullName>
        <ecNumber evidence="4">2.1.2.2</ecNumber>
    </recommendedName>
    <alternativeName>
        <fullName evidence="4">5'-phosphoribosylglycinamide transformylase</fullName>
    </alternativeName>
    <alternativeName>
        <fullName evidence="4">GAR transformylase</fullName>
        <shortName evidence="4">GART</shortName>
    </alternativeName>
</protein>
<keyword evidence="3 4" id="KW-0658">Purine biosynthesis</keyword>
<evidence type="ECO:0000256" key="1">
    <source>
        <dbReference type="ARBA" id="ARBA00005054"/>
    </source>
</evidence>
<name>A0A1G4PFL0_9CAUL</name>
<dbReference type="Pfam" id="PF00551">
    <property type="entry name" value="Formyl_trans_N"/>
    <property type="match status" value="1"/>
</dbReference>
<evidence type="ECO:0000256" key="3">
    <source>
        <dbReference type="ARBA" id="ARBA00022755"/>
    </source>
</evidence>
<dbReference type="SUPFAM" id="SSF53328">
    <property type="entry name" value="Formyltransferase"/>
    <property type="match status" value="1"/>
</dbReference>
<dbReference type="Proteomes" id="UP000199150">
    <property type="component" value="Unassembled WGS sequence"/>
</dbReference>
<dbReference type="PANTHER" id="PTHR43369:SF2">
    <property type="entry name" value="PHOSPHORIBOSYLGLYCINAMIDE FORMYLTRANSFERASE"/>
    <property type="match status" value="1"/>
</dbReference>
<accession>A0A1G4PFL0</accession>
<reference evidence="7" key="1">
    <citation type="submission" date="2016-10" db="EMBL/GenBank/DDBJ databases">
        <authorList>
            <person name="Varghese N."/>
            <person name="Submissions S."/>
        </authorList>
    </citation>
    <scope>NUCLEOTIDE SEQUENCE [LARGE SCALE GENOMIC DNA]</scope>
    <source>
        <strain evidence="7">CGMCC 1.3431</strain>
    </source>
</reference>
<comment type="pathway">
    <text evidence="1 4">Purine metabolism; IMP biosynthesis via de novo pathway; N(2)-formyl-N(1)-(5-phospho-D-ribosyl)glycinamide from N(1)-(5-phospho-D-ribosyl)glycinamide (10-formyl THF route): step 1/1.</text>
</comment>
<dbReference type="RefSeq" id="WP_170828153.1">
    <property type="nucleotide sequence ID" value="NZ_CBCRYE010000001.1"/>
</dbReference>
<dbReference type="EC" id="2.1.2.2" evidence="4"/>
<keyword evidence="2 4" id="KW-0808">Transferase</keyword>
<feature type="active site" description="Proton donor" evidence="4">
    <location>
        <position position="112"/>
    </location>
</feature>
<proteinExistence type="inferred from homology"/>
<dbReference type="InterPro" id="IPR004607">
    <property type="entry name" value="GART"/>
</dbReference>
<sequence length="197" mass="21766">MRKIKAAIFISGRGSNMMALVEAAKAPDFPAEFVLVVSNDPHASGLEWAAAHGLKTFALDHKPYGKDREAHERLIDAELRGNGVEFICLAGYMRVLTPWLVQQWEGKMINIHPALLPDFKGLHTHERALEAGVIEHGATVHWVSSGVDEGEIIAQARVPVLEGDTADMLATRVLAEEHRLYAQAVRQVLAEKFLTKM</sequence>
<keyword evidence="7" id="KW-1185">Reference proteome</keyword>
<dbReference type="STRING" id="260084.SAMN02927928_0328"/>
<feature type="binding site" evidence="4">
    <location>
        <begin position="14"/>
        <end position="16"/>
    </location>
    <ligand>
        <name>N(1)-(5-phospho-beta-D-ribosyl)glycinamide</name>
        <dbReference type="ChEBI" id="CHEBI:143788"/>
    </ligand>
</feature>
<dbReference type="Gene3D" id="3.40.50.170">
    <property type="entry name" value="Formyl transferase, N-terminal domain"/>
    <property type="match status" value="1"/>
</dbReference>
<comment type="caution">
    <text evidence="4">Lacks conserved residue(s) required for the propagation of feature annotation.</text>
</comment>
<feature type="binding site" evidence="4">
    <location>
        <position position="110"/>
    </location>
    <ligand>
        <name>(6R)-10-formyltetrahydrofolate</name>
        <dbReference type="ChEBI" id="CHEBI:195366"/>
    </ligand>
</feature>
<feature type="binding site" evidence="4">
    <location>
        <position position="68"/>
    </location>
    <ligand>
        <name>(6R)-10-formyltetrahydrofolate</name>
        <dbReference type="ChEBI" id="CHEBI:195366"/>
    </ligand>
</feature>
<evidence type="ECO:0000313" key="7">
    <source>
        <dbReference type="Proteomes" id="UP000199150"/>
    </source>
</evidence>
<evidence type="ECO:0000259" key="5">
    <source>
        <dbReference type="Pfam" id="PF00551"/>
    </source>
</evidence>
<evidence type="ECO:0000313" key="6">
    <source>
        <dbReference type="EMBL" id="SCW31001.1"/>
    </source>
</evidence>
<dbReference type="GO" id="GO:0004644">
    <property type="term" value="F:phosphoribosylglycinamide formyltransferase activity"/>
    <property type="evidence" value="ECO:0007669"/>
    <property type="project" value="UniProtKB-UniRule"/>
</dbReference>
<feature type="site" description="Raises pKa of active site His" evidence="4">
    <location>
        <position position="148"/>
    </location>
</feature>
<evidence type="ECO:0000256" key="4">
    <source>
        <dbReference type="HAMAP-Rule" id="MF_01930"/>
    </source>
</evidence>
<comment type="catalytic activity">
    <reaction evidence="4">
        <text>N(1)-(5-phospho-beta-D-ribosyl)glycinamide + (6R)-10-formyltetrahydrofolate = N(2)-formyl-N(1)-(5-phospho-beta-D-ribosyl)glycinamide + (6S)-5,6,7,8-tetrahydrofolate + H(+)</text>
        <dbReference type="Rhea" id="RHEA:15053"/>
        <dbReference type="ChEBI" id="CHEBI:15378"/>
        <dbReference type="ChEBI" id="CHEBI:57453"/>
        <dbReference type="ChEBI" id="CHEBI:143788"/>
        <dbReference type="ChEBI" id="CHEBI:147286"/>
        <dbReference type="ChEBI" id="CHEBI:195366"/>
        <dbReference type="EC" id="2.1.2.2"/>
    </reaction>
</comment>
<dbReference type="GO" id="GO:0006189">
    <property type="term" value="P:'de novo' IMP biosynthetic process"/>
    <property type="evidence" value="ECO:0007669"/>
    <property type="project" value="UniProtKB-UniRule"/>
</dbReference>
<dbReference type="EMBL" id="FMTS01000001">
    <property type="protein sequence ID" value="SCW31001.1"/>
    <property type="molecule type" value="Genomic_DNA"/>
</dbReference>
<dbReference type="NCBIfam" id="TIGR00639">
    <property type="entry name" value="PurN"/>
    <property type="match status" value="1"/>
</dbReference>
<dbReference type="GO" id="GO:0005829">
    <property type="term" value="C:cytosol"/>
    <property type="evidence" value="ECO:0007669"/>
    <property type="project" value="TreeGrafter"/>
</dbReference>
<dbReference type="AlphaFoldDB" id="A0A1G4PFL0"/>
<organism evidence="6 7">
    <name type="scientific">Asticcacaulis taihuensis</name>
    <dbReference type="NCBI Taxonomy" id="260084"/>
    <lineage>
        <taxon>Bacteria</taxon>
        <taxon>Pseudomonadati</taxon>
        <taxon>Pseudomonadota</taxon>
        <taxon>Alphaproteobacteria</taxon>
        <taxon>Caulobacterales</taxon>
        <taxon>Caulobacteraceae</taxon>
        <taxon>Asticcacaulis</taxon>
    </lineage>
</organism>
<dbReference type="HAMAP" id="MF_01930">
    <property type="entry name" value="PurN"/>
    <property type="match status" value="1"/>
</dbReference>
<evidence type="ECO:0000256" key="2">
    <source>
        <dbReference type="ARBA" id="ARBA00022679"/>
    </source>
</evidence>
<dbReference type="PANTHER" id="PTHR43369">
    <property type="entry name" value="PHOSPHORIBOSYLGLYCINAMIDE FORMYLTRANSFERASE"/>
    <property type="match status" value="1"/>
</dbReference>
<feature type="domain" description="Formyl transferase N-terminal" evidence="5">
    <location>
        <begin position="5"/>
        <end position="185"/>
    </location>
</feature>